<dbReference type="OrthoDB" id="8450798at2"/>
<dbReference type="Gene3D" id="1.10.10.2840">
    <property type="entry name" value="PucR C-terminal helix-turn-helix domain"/>
    <property type="match status" value="1"/>
</dbReference>
<dbReference type="RefSeq" id="WP_118924776.1">
    <property type="nucleotide sequence ID" value="NZ_QXGH01000013.1"/>
</dbReference>
<dbReference type="PANTHER" id="PTHR33744">
    <property type="entry name" value="CARBOHYDRATE DIACID REGULATOR"/>
    <property type="match status" value="1"/>
</dbReference>
<dbReference type="EMBL" id="QXGH01000013">
    <property type="protein sequence ID" value="RHW27267.1"/>
    <property type="molecule type" value="Genomic_DNA"/>
</dbReference>
<dbReference type="InterPro" id="IPR025736">
    <property type="entry name" value="PucR_C-HTH_dom"/>
</dbReference>
<organism evidence="3 4">
    <name type="scientific">Nocardioides immobilis</name>
    <dbReference type="NCBI Taxonomy" id="2049295"/>
    <lineage>
        <taxon>Bacteria</taxon>
        <taxon>Bacillati</taxon>
        <taxon>Actinomycetota</taxon>
        <taxon>Actinomycetes</taxon>
        <taxon>Propionibacteriales</taxon>
        <taxon>Nocardioidaceae</taxon>
        <taxon>Nocardioides</taxon>
    </lineage>
</organism>
<reference evidence="3 4" key="1">
    <citation type="submission" date="2018-09" db="EMBL/GenBank/DDBJ databases">
        <title>Genome sequencing of Nocardioides immobilis CCTCC AB 2017083 for comparison to Nocardioides silvaticus.</title>
        <authorList>
            <person name="Li C."/>
            <person name="Wang G."/>
        </authorList>
    </citation>
    <scope>NUCLEOTIDE SEQUENCE [LARGE SCALE GENOMIC DNA]</scope>
    <source>
        <strain evidence="3 4">CCTCC AB 2017083</strain>
    </source>
</reference>
<dbReference type="AlphaFoldDB" id="A0A417Y3V1"/>
<name>A0A417Y3V1_9ACTN</name>
<gene>
    <name evidence="3" type="ORF">D0Z08_08860</name>
</gene>
<proteinExistence type="predicted"/>
<feature type="domain" description="PucR C-terminal helix-turn-helix" evidence="2">
    <location>
        <begin position="433"/>
        <end position="490"/>
    </location>
</feature>
<dbReference type="Pfam" id="PF07905">
    <property type="entry name" value="PucR"/>
    <property type="match status" value="1"/>
</dbReference>
<dbReference type="Proteomes" id="UP000283644">
    <property type="component" value="Unassembled WGS sequence"/>
</dbReference>
<accession>A0A417Y3V1</accession>
<keyword evidence="4" id="KW-1185">Reference proteome</keyword>
<dbReference type="Pfam" id="PF13556">
    <property type="entry name" value="HTH_30"/>
    <property type="match status" value="1"/>
</dbReference>
<evidence type="ECO:0000259" key="2">
    <source>
        <dbReference type="Pfam" id="PF13556"/>
    </source>
</evidence>
<comment type="caution">
    <text evidence="3">The sequence shown here is derived from an EMBL/GenBank/DDBJ whole genome shotgun (WGS) entry which is preliminary data.</text>
</comment>
<evidence type="ECO:0000313" key="3">
    <source>
        <dbReference type="EMBL" id="RHW27267.1"/>
    </source>
</evidence>
<dbReference type="InterPro" id="IPR012914">
    <property type="entry name" value="PucR_dom"/>
</dbReference>
<evidence type="ECO:0000259" key="1">
    <source>
        <dbReference type="Pfam" id="PF07905"/>
    </source>
</evidence>
<dbReference type="PANTHER" id="PTHR33744:SF1">
    <property type="entry name" value="DNA-BINDING TRANSCRIPTIONAL ACTIVATOR ADER"/>
    <property type="match status" value="1"/>
</dbReference>
<protein>
    <submittedName>
        <fullName evidence="3">PucR family transcriptional regulator</fullName>
    </submittedName>
</protein>
<dbReference type="InterPro" id="IPR042070">
    <property type="entry name" value="PucR_C-HTH_sf"/>
</dbReference>
<dbReference type="InterPro" id="IPR051448">
    <property type="entry name" value="CdaR-like_regulators"/>
</dbReference>
<evidence type="ECO:0000313" key="4">
    <source>
        <dbReference type="Proteomes" id="UP000283644"/>
    </source>
</evidence>
<feature type="domain" description="Purine catabolism PurC-like" evidence="1">
    <location>
        <begin position="19"/>
        <end position="119"/>
    </location>
</feature>
<sequence length="496" mass="52523">MVTMADLLAERDLALVAVHLATADAEIRWVATSELVDPTPYLEGGEVLLMTGLETKGWRSEWHRYVERLAGAGVAGLGLAVGLTHEQPPKLLVRACREVGLNLFEVPRPTTFVGISRATAGLLDAERENVARRSMDAQRILTQAALEVEDAAAVVRRLGALVDGAAATVTRDGVPVVGPFGPRVDDLDLAVVRTEVERIHRQGLRAAASSSGPSGTTVVRPLGVRSRPEAWLAVLVPGRASDVDRVAITTAVSLLGLGMERRRERRTTDRELRARAVELLLADDVRTARIVLGAASTAAGTGPRLPREVRLLRARGAAEVVEDALVMLEDERLLAAVLDGELTVVSSGRSAAGLAQQLADRGFQVGVGRAVPVEESSTSQETAGHALAAASRATPVRSWDDLADTGVVGLLGADRAAAFARSFLAPLADDAVLLETLAAFLRHHGSRGETAAELGVHRNTVRNRVEHLESLLGASLDDPQVRVDAWVALQVSPTGG</sequence>